<feature type="binding site" evidence="8">
    <location>
        <position position="143"/>
    </location>
    <ligand>
        <name>GTP</name>
        <dbReference type="ChEBI" id="CHEBI:37565"/>
    </ligand>
</feature>
<keyword evidence="5 8" id="KW-0342">GTP-binding</keyword>
<dbReference type="SUPFAM" id="SSF55307">
    <property type="entry name" value="Tubulin C-terminal domain-like"/>
    <property type="match status" value="1"/>
</dbReference>
<reference evidence="14" key="1">
    <citation type="submission" date="2020-04" db="EMBL/GenBank/DDBJ databases">
        <authorList>
            <person name="Zhang T."/>
        </authorList>
    </citation>
    <scope>NUCLEOTIDE SEQUENCE</scope>
    <source>
        <strain evidence="14">HKST-UBA13</strain>
    </source>
</reference>
<evidence type="ECO:0000256" key="7">
    <source>
        <dbReference type="ARBA" id="ARBA00023306"/>
    </source>
</evidence>
<dbReference type="EMBL" id="JAGQLJ010000033">
    <property type="protein sequence ID" value="MCA9380935.1"/>
    <property type="molecule type" value="Genomic_DNA"/>
</dbReference>
<dbReference type="GO" id="GO:0032153">
    <property type="term" value="C:cell division site"/>
    <property type="evidence" value="ECO:0007669"/>
    <property type="project" value="UniProtKB-UniRule"/>
</dbReference>
<dbReference type="Proteomes" id="UP000775877">
    <property type="component" value="Unassembled WGS sequence"/>
</dbReference>
<dbReference type="InterPro" id="IPR003008">
    <property type="entry name" value="Tubulin_FtsZ_GTPase"/>
</dbReference>
<dbReference type="InterPro" id="IPR036525">
    <property type="entry name" value="Tubulin/FtsZ_GTPase_sf"/>
</dbReference>
<feature type="binding site" evidence="8">
    <location>
        <position position="187"/>
    </location>
    <ligand>
        <name>GTP</name>
        <dbReference type="ChEBI" id="CHEBI:37565"/>
    </ligand>
</feature>
<comment type="subunit">
    <text evidence="8">Homodimer. Polymerizes to form a dynamic ring structure in a strictly GTP-dependent manner. Interacts directly with several other division proteins.</text>
</comment>
<dbReference type="PROSITE" id="PS01135">
    <property type="entry name" value="FTSZ_2"/>
    <property type="match status" value="1"/>
</dbReference>
<dbReference type="CDD" id="cd02201">
    <property type="entry name" value="FtsZ_type1"/>
    <property type="match status" value="1"/>
</dbReference>
<evidence type="ECO:0000313" key="14">
    <source>
        <dbReference type="EMBL" id="MCA9380935.1"/>
    </source>
</evidence>
<keyword evidence="3 8" id="KW-0132">Cell division</keyword>
<evidence type="ECO:0000256" key="10">
    <source>
        <dbReference type="RuleBase" id="RU000631"/>
    </source>
</evidence>
<name>A0A955I8L3_9BACT</name>
<comment type="function">
    <text evidence="8 10">Essential cell division protein that forms a contractile ring structure (Z ring) at the future cell division site. The regulation of the ring assembly controls the timing and the location of cell division. One of the functions of the FtsZ ring is to recruit other cell division proteins to the septum to produce a new cell wall between the dividing cells. Binds GTP and shows GTPase activity.</text>
</comment>
<dbReference type="HAMAP" id="MF_00909">
    <property type="entry name" value="FtsZ"/>
    <property type="match status" value="1"/>
</dbReference>
<dbReference type="InterPro" id="IPR045061">
    <property type="entry name" value="FtsZ/CetZ"/>
</dbReference>
<dbReference type="PANTHER" id="PTHR30314">
    <property type="entry name" value="CELL DIVISION PROTEIN FTSZ-RELATED"/>
    <property type="match status" value="1"/>
</dbReference>
<accession>A0A955I8L3</accession>
<feature type="domain" description="Tubulin/FtsZ GTPase" evidence="12">
    <location>
        <begin position="12"/>
        <end position="205"/>
    </location>
</feature>
<dbReference type="NCBIfam" id="TIGR00065">
    <property type="entry name" value="ftsZ"/>
    <property type="match status" value="1"/>
</dbReference>
<evidence type="ECO:0000256" key="5">
    <source>
        <dbReference type="ARBA" id="ARBA00023134"/>
    </source>
</evidence>
<comment type="similarity">
    <text evidence="1 8 10">Belongs to the FtsZ family.</text>
</comment>
<dbReference type="InterPro" id="IPR000158">
    <property type="entry name" value="Cell_div_FtsZ"/>
</dbReference>
<reference evidence="14" key="2">
    <citation type="journal article" date="2021" name="Microbiome">
        <title>Successional dynamics and alternative stable states in a saline activated sludge microbial community over 9 years.</title>
        <authorList>
            <person name="Wang Y."/>
            <person name="Ye J."/>
            <person name="Ju F."/>
            <person name="Liu L."/>
            <person name="Boyd J.A."/>
            <person name="Deng Y."/>
            <person name="Parks D.H."/>
            <person name="Jiang X."/>
            <person name="Yin X."/>
            <person name="Woodcroft B.J."/>
            <person name="Tyson G.W."/>
            <person name="Hugenholtz P."/>
            <person name="Polz M.F."/>
            <person name="Zhang T."/>
        </authorList>
    </citation>
    <scope>NUCLEOTIDE SEQUENCE</scope>
    <source>
        <strain evidence="14">HKST-UBA13</strain>
    </source>
</reference>
<feature type="domain" description="Tubulin/FtsZ 2-layer sandwich" evidence="13">
    <location>
        <begin position="207"/>
        <end position="324"/>
    </location>
</feature>
<dbReference type="Pfam" id="PF12327">
    <property type="entry name" value="FtsZ_C"/>
    <property type="match status" value="1"/>
</dbReference>
<dbReference type="GO" id="GO:0005525">
    <property type="term" value="F:GTP binding"/>
    <property type="evidence" value="ECO:0007669"/>
    <property type="project" value="UniProtKB-UniRule"/>
</dbReference>
<evidence type="ECO:0000256" key="2">
    <source>
        <dbReference type="ARBA" id="ARBA00022490"/>
    </source>
</evidence>
<keyword evidence="2 8" id="KW-0963">Cytoplasm</keyword>
<dbReference type="Gene3D" id="3.30.1330.20">
    <property type="entry name" value="Tubulin/FtsZ, C-terminal domain"/>
    <property type="match status" value="1"/>
</dbReference>
<feature type="binding site" evidence="8">
    <location>
        <position position="139"/>
    </location>
    <ligand>
        <name>GTP</name>
        <dbReference type="ChEBI" id="CHEBI:37565"/>
    </ligand>
</feature>
<evidence type="ECO:0000256" key="6">
    <source>
        <dbReference type="ARBA" id="ARBA00023210"/>
    </source>
</evidence>
<dbReference type="InterPro" id="IPR008280">
    <property type="entry name" value="Tub_FtsZ_C"/>
</dbReference>
<dbReference type="InterPro" id="IPR018316">
    <property type="entry name" value="Tubulin/FtsZ_2-layer-sand-dom"/>
</dbReference>
<evidence type="ECO:0000313" key="15">
    <source>
        <dbReference type="Proteomes" id="UP000775877"/>
    </source>
</evidence>
<dbReference type="SUPFAM" id="SSF52490">
    <property type="entry name" value="Tubulin nucleotide-binding domain-like"/>
    <property type="match status" value="1"/>
</dbReference>
<dbReference type="AlphaFoldDB" id="A0A955I8L3"/>
<keyword evidence="6 8" id="KW-0717">Septation</keyword>
<dbReference type="PRINTS" id="PR00423">
    <property type="entry name" value="CELLDVISFTSZ"/>
</dbReference>
<dbReference type="SMART" id="SM00864">
    <property type="entry name" value="Tubulin"/>
    <property type="match status" value="1"/>
</dbReference>
<dbReference type="PROSITE" id="PS01134">
    <property type="entry name" value="FTSZ_1"/>
    <property type="match status" value="1"/>
</dbReference>
<dbReference type="InterPro" id="IPR020805">
    <property type="entry name" value="Cell_div_FtsZ_CS"/>
</dbReference>
<dbReference type="PANTHER" id="PTHR30314:SF3">
    <property type="entry name" value="MITOCHONDRIAL DIVISION PROTEIN FSZA"/>
    <property type="match status" value="1"/>
</dbReference>
<keyword evidence="7 8" id="KW-0131">Cell cycle</keyword>
<gene>
    <name evidence="8 14" type="primary">ftsZ</name>
    <name evidence="14" type="ORF">KC678_01595</name>
</gene>
<evidence type="ECO:0000256" key="9">
    <source>
        <dbReference type="NCBIfam" id="TIGR00065"/>
    </source>
</evidence>
<feature type="region of interest" description="Disordered" evidence="11">
    <location>
        <begin position="334"/>
        <end position="402"/>
    </location>
</feature>
<dbReference type="GO" id="GO:0051258">
    <property type="term" value="P:protein polymerization"/>
    <property type="evidence" value="ECO:0007669"/>
    <property type="project" value="UniProtKB-UniRule"/>
</dbReference>
<dbReference type="FunFam" id="3.40.50.1440:FF:000023">
    <property type="entry name" value="Cell division protein FtsZ"/>
    <property type="match status" value="1"/>
</dbReference>
<evidence type="ECO:0000256" key="3">
    <source>
        <dbReference type="ARBA" id="ARBA00022618"/>
    </source>
</evidence>
<comment type="caution">
    <text evidence="14">The sequence shown here is derived from an EMBL/GenBank/DDBJ whole genome shotgun (WGS) entry which is preliminary data.</text>
</comment>
<dbReference type="Pfam" id="PF00091">
    <property type="entry name" value="Tubulin"/>
    <property type="match status" value="1"/>
</dbReference>
<feature type="binding site" evidence="8">
    <location>
        <begin position="108"/>
        <end position="110"/>
    </location>
    <ligand>
        <name>GTP</name>
        <dbReference type="ChEBI" id="CHEBI:37565"/>
    </ligand>
</feature>
<evidence type="ECO:0000259" key="12">
    <source>
        <dbReference type="SMART" id="SM00864"/>
    </source>
</evidence>
<keyword evidence="4 8" id="KW-0547">Nucleotide-binding</keyword>
<dbReference type="Gene3D" id="3.40.50.1440">
    <property type="entry name" value="Tubulin/FtsZ, GTPase domain"/>
    <property type="match status" value="1"/>
</dbReference>
<protein>
    <recommendedName>
        <fullName evidence="8 9">Cell division protein FtsZ</fullName>
    </recommendedName>
</protein>
<evidence type="ECO:0000256" key="1">
    <source>
        <dbReference type="ARBA" id="ARBA00009690"/>
    </source>
</evidence>
<dbReference type="GO" id="GO:0005737">
    <property type="term" value="C:cytoplasm"/>
    <property type="evidence" value="ECO:0007669"/>
    <property type="project" value="UniProtKB-SubCell"/>
</dbReference>
<evidence type="ECO:0000259" key="13">
    <source>
        <dbReference type="SMART" id="SM00865"/>
    </source>
</evidence>
<feature type="compositionally biased region" description="Polar residues" evidence="11">
    <location>
        <begin position="339"/>
        <end position="351"/>
    </location>
</feature>
<dbReference type="InterPro" id="IPR024757">
    <property type="entry name" value="FtsZ_C"/>
</dbReference>
<dbReference type="GO" id="GO:0003924">
    <property type="term" value="F:GTPase activity"/>
    <property type="evidence" value="ECO:0007669"/>
    <property type="project" value="UniProtKB-UniRule"/>
</dbReference>
<feature type="binding site" evidence="8">
    <location>
        <begin position="20"/>
        <end position="24"/>
    </location>
    <ligand>
        <name>GTP</name>
        <dbReference type="ChEBI" id="CHEBI:37565"/>
    </ligand>
</feature>
<dbReference type="SMART" id="SM00865">
    <property type="entry name" value="Tubulin_C"/>
    <property type="match status" value="1"/>
</dbReference>
<evidence type="ECO:0000256" key="11">
    <source>
        <dbReference type="SAM" id="MobiDB-lite"/>
    </source>
</evidence>
<dbReference type="InterPro" id="IPR037103">
    <property type="entry name" value="Tubulin/FtsZ-like_C"/>
</dbReference>
<comment type="subcellular location">
    <subcellularLocation>
        <location evidence="8">Cytoplasm</location>
    </subcellularLocation>
    <text evidence="8">Assembles at midcell at the inner surface of the cytoplasmic membrane.</text>
</comment>
<evidence type="ECO:0000256" key="4">
    <source>
        <dbReference type="ARBA" id="ARBA00022741"/>
    </source>
</evidence>
<dbReference type="GO" id="GO:0043093">
    <property type="term" value="P:FtsZ-dependent cytokinesis"/>
    <property type="evidence" value="ECO:0007669"/>
    <property type="project" value="UniProtKB-UniRule"/>
</dbReference>
<evidence type="ECO:0000256" key="8">
    <source>
        <dbReference type="HAMAP-Rule" id="MF_00909"/>
    </source>
</evidence>
<sequence>MLVKPQAALSAKIKVVGVGGGGGNAVNTMISEHNIEDVEFIAVNTDAQALMNSKADIKLRIGEQITRGLGSGGNPTIGRKAAEESVDILHENLAGADMVFVTAGMGGGTGTGAAPIVAGISKNLGALTVAVVTKPFNFEMQKRMDQALKGIEELRDKVDTLIVVPNQRLLDIMDKSASFMDAMKKADDVLAQAVRSIANLITQTGLINVDFADVRSVMTEGGTALMGIGEATGDTRANEAANMAIQSPLLEISVDGAKGVLFNIIGGKDLSMSEVNEAAEIVKQKIAPDATFIFGASIDPALEDKLEVTVLATGFDEKKANAVLTNTVEHRSDLDTKAAQKSMSNTTFSETSNEDQSEEHSSNDSSSDMLGNLTGGKPVHIDNLDDDELENVPSFLRKRQQN</sequence>
<proteinExistence type="inferred from homology"/>
<dbReference type="GO" id="GO:0000917">
    <property type="term" value="P:division septum assembly"/>
    <property type="evidence" value="ECO:0007669"/>
    <property type="project" value="UniProtKB-KW"/>
</dbReference>
<organism evidence="14 15">
    <name type="scientific">Candidatus Dojkabacteria bacterium</name>
    <dbReference type="NCBI Taxonomy" id="2099670"/>
    <lineage>
        <taxon>Bacteria</taxon>
        <taxon>Candidatus Dojkabacteria</taxon>
    </lineage>
</organism>